<protein>
    <submittedName>
        <fullName evidence="1">Gp33</fullName>
    </submittedName>
</protein>
<dbReference type="EMBL" id="CABVPW010000050">
    <property type="protein sequence ID" value="VWC41775.1"/>
    <property type="molecule type" value="Genomic_DNA"/>
</dbReference>
<gene>
    <name evidence="1" type="ORF">BLA23254_07024</name>
</gene>
<organism evidence="1 2">
    <name type="scientific">Burkholderia lata (strain ATCC 17760 / DSM 23089 / LMG 22485 / NCIMB 9086 / R18194 / 383)</name>
    <dbReference type="NCBI Taxonomy" id="482957"/>
    <lineage>
        <taxon>Bacteria</taxon>
        <taxon>Pseudomonadati</taxon>
        <taxon>Pseudomonadota</taxon>
        <taxon>Betaproteobacteria</taxon>
        <taxon>Burkholderiales</taxon>
        <taxon>Burkholderiaceae</taxon>
        <taxon>Burkholderia</taxon>
        <taxon>Burkholderia cepacia complex</taxon>
    </lineage>
</organism>
<dbReference type="AlphaFoldDB" id="A0A6P2RYK7"/>
<dbReference type="InterPro" id="IPR003738">
    <property type="entry name" value="SRAP"/>
</dbReference>
<dbReference type="RefSeq" id="WP_175035068.1">
    <property type="nucleotide sequence ID" value="NZ_CABVPW010000050.1"/>
</dbReference>
<dbReference type="GO" id="GO:0003697">
    <property type="term" value="F:single-stranded DNA binding"/>
    <property type="evidence" value="ECO:0007669"/>
    <property type="project" value="InterPro"/>
</dbReference>
<name>A0A6P2RYK7_BURL3</name>
<evidence type="ECO:0000313" key="2">
    <source>
        <dbReference type="Proteomes" id="UP000494218"/>
    </source>
</evidence>
<sequence>MCTNYVATQRSRYAAHFAIDPPAADWPPEIFRDYAAPFIRRSADGGRESLMGTFGIRPRSKIKGHDFDTMNARSETVGEKVNFKDSWLNCRLALLPADVVFEPRYPALPDLDVPNRADLIKAILKQKSERWGIRVASDEPFAVAGLWRRWPEPDGAETFGLSMLTVNADDHPVLRQFHRHLNDDGTSKEKRGVVILLPDQYDDWLGCKDPEVARTFLTLLPADGYAVAAAPKAAKAKTAKESAPPSNGTLF</sequence>
<dbReference type="Pfam" id="PF02586">
    <property type="entry name" value="SRAP"/>
    <property type="match status" value="1"/>
</dbReference>
<evidence type="ECO:0000313" key="1">
    <source>
        <dbReference type="EMBL" id="VWC41775.1"/>
    </source>
</evidence>
<accession>A0A6P2RYK7</accession>
<dbReference type="GO" id="GO:0106300">
    <property type="term" value="P:protein-DNA covalent cross-linking repair"/>
    <property type="evidence" value="ECO:0007669"/>
    <property type="project" value="InterPro"/>
</dbReference>
<dbReference type="SUPFAM" id="SSF143081">
    <property type="entry name" value="BB1717-like"/>
    <property type="match status" value="1"/>
</dbReference>
<dbReference type="Gene3D" id="3.90.1680.10">
    <property type="entry name" value="SOS response associated peptidase-like"/>
    <property type="match status" value="1"/>
</dbReference>
<reference evidence="1 2" key="1">
    <citation type="submission" date="2019-09" db="EMBL/GenBank/DDBJ databases">
        <authorList>
            <person name="Depoorter E."/>
        </authorList>
    </citation>
    <scope>NUCLEOTIDE SEQUENCE [LARGE SCALE GENOMIC DNA]</scope>
    <source>
        <strain evidence="1">LMG 23254</strain>
    </source>
</reference>
<dbReference type="Proteomes" id="UP000494218">
    <property type="component" value="Unassembled WGS sequence"/>
</dbReference>
<proteinExistence type="predicted"/>
<dbReference type="InterPro" id="IPR036590">
    <property type="entry name" value="SRAP-like"/>
</dbReference>